<proteinExistence type="predicted"/>
<evidence type="ECO:0008006" key="4">
    <source>
        <dbReference type="Google" id="ProtNLM"/>
    </source>
</evidence>
<dbReference type="RefSeq" id="WP_343762068.1">
    <property type="nucleotide sequence ID" value="NZ_BAAACG010000010.1"/>
</dbReference>
<evidence type="ECO:0000313" key="2">
    <source>
        <dbReference type="EMBL" id="GAA0742823.1"/>
    </source>
</evidence>
<keyword evidence="1" id="KW-1133">Transmembrane helix</keyword>
<dbReference type="Pfam" id="PF12811">
    <property type="entry name" value="BaxI_1"/>
    <property type="match status" value="1"/>
</dbReference>
<feature type="transmembrane region" description="Helical" evidence="1">
    <location>
        <begin position="144"/>
        <end position="166"/>
    </location>
</feature>
<protein>
    <recommendedName>
        <fullName evidence="4">Bax inhibitor 1 like protein</fullName>
    </recommendedName>
</protein>
<keyword evidence="1" id="KW-0812">Transmembrane</keyword>
<feature type="transmembrane region" description="Helical" evidence="1">
    <location>
        <begin position="178"/>
        <end position="198"/>
    </location>
</feature>
<feature type="transmembrane region" description="Helical" evidence="1">
    <location>
        <begin position="34"/>
        <end position="51"/>
    </location>
</feature>
<dbReference type="PANTHER" id="PTHR41282:SF1">
    <property type="entry name" value="CONSERVED TRANSMEMBRANE PROTEIN-RELATED"/>
    <property type="match status" value="1"/>
</dbReference>
<organism evidence="2 3">
    <name type="scientific">Clostridium oceanicum</name>
    <dbReference type="NCBI Taxonomy" id="1543"/>
    <lineage>
        <taxon>Bacteria</taxon>
        <taxon>Bacillati</taxon>
        <taxon>Bacillota</taxon>
        <taxon>Clostridia</taxon>
        <taxon>Eubacteriales</taxon>
        <taxon>Clostridiaceae</taxon>
        <taxon>Clostridium</taxon>
    </lineage>
</organism>
<accession>A0ABN1JMC4</accession>
<feature type="transmembrane region" description="Helical" evidence="1">
    <location>
        <begin position="84"/>
        <end position="106"/>
    </location>
</feature>
<name>A0ABN1JMC4_9CLOT</name>
<dbReference type="EMBL" id="BAAACG010000010">
    <property type="protein sequence ID" value="GAA0742823.1"/>
    <property type="molecule type" value="Genomic_DNA"/>
</dbReference>
<gene>
    <name evidence="2" type="ORF">GCM10008906_25810</name>
</gene>
<feature type="transmembrane region" description="Helical" evidence="1">
    <location>
        <begin position="218"/>
        <end position="239"/>
    </location>
</feature>
<feature type="transmembrane region" description="Helical" evidence="1">
    <location>
        <begin position="57"/>
        <end position="77"/>
    </location>
</feature>
<evidence type="ECO:0000256" key="1">
    <source>
        <dbReference type="SAM" id="Phobius"/>
    </source>
</evidence>
<keyword evidence="1" id="KW-0472">Membrane</keyword>
<dbReference type="Proteomes" id="UP001501510">
    <property type="component" value="Unassembled WGS sequence"/>
</dbReference>
<feature type="transmembrane region" description="Helical" evidence="1">
    <location>
        <begin position="112"/>
        <end position="132"/>
    </location>
</feature>
<keyword evidence="3" id="KW-1185">Reference proteome</keyword>
<evidence type="ECO:0000313" key="3">
    <source>
        <dbReference type="Proteomes" id="UP001501510"/>
    </source>
</evidence>
<comment type="caution">
    <text evidence="2">The sequence shown here is derived from an EMBL/GenBank/DDBJ whole genome shotgun (WGS) entry which is preliminary data.</text>
</comment>
<sequence>MERELTNPYINKVSNELDVFDGKACSYGGIISKIIYFFLITFLGVGSYLFIPIPKKYISFVLIVAVAIIIIVPFLSYLILKATLIFGSIFCLAEGYIVGYFCVKFSKLYNAIVPLAIIITFSVVLVMLVLYGTKIIKVNQKFRAIISALLLTSVVFRGIIFMSSFFTEALTSVFNDGGLVGIGIAIIILMIAVLNLVVDFDNIAKGVKDGFAKRYEWILAFGIVTSIIFIFLRVLKFLAQLIGDDDDE</sequence>
<dbReference type="PANTHER" id="PTHR41282">
    <property type="entry name" value="CONSERVED TRANSMEMBRANE PROTEIN-RELATED"/>
    <property type="match status" value="1"/>
</dbReference>
<dbReference type="InterPro" id="IPR010539">
    <property type="entry name" value="BaxI_1-like"/>
</dbReference>
<reference evidence="2 3" key="1">
    <citation type="journal article" date="2019" name="Int. J. Syst. Evol. Microbiol.">
        <title>The Global Catalogue of Microorganisms (GCM) 10K type strain sequencing project: providing services to taxonomists for standard genome sequencing and annotation.</title>
        <authorList>
            <consortium name="The Broad Institute Genomics Platform"/>
            <consortium name="The Broad Institute Genome Sequencing Center for Infectious Disease"/>
            <person name="Wu L."/>
            <person name="Ma J."/>
        </authorList>
    </citation>
    <scope>NUCLEOTIDE SEQUENCE [LARGE SCALE GENOMIC DNA]</scope>
    <source>
        <strain evidence="2 3">JCM 1407</strain>
    </source>
</reference>